<dbReference type="InterPro" id="IPR005135">
    <property type="entry name" value="Endo/exonuclease/phosphatase"/>
</dbReference>
<dbReference type="EMBL" id="FTOE01000009">
    <property type="protein sequence ID" value="SIS97777.1"/>
    <property type="molecule type" value="Genomic_DNA"/>
</dbReference>
<dbReference type="OrthoDB" id="5293344at2"/>
<feature type="domain" description="Endonuclease/exonuclease/phosphatase" evidence="1">
    <location>
        <begin position="4"/>
        <end position="272"/>
    </location>
</feature>
<dbReference type="Pfam" id="PF03372">
    <property type="entry name" value="Exo_endo_phos"/>
    <property type="match status" value="1"/>
</dbReference>
<reference evidence="3" key="1">
    <citation type="submission" date="2017-01" db="EMBL/GenBank/DDBJ databases">
        <authorList>
            <person name="Varghese N."/>
            <person name="Submissions S."/>
        </authorList>
    </citation>
    <scope>NUCLEOTIDE SEQUENCE [LARGE SCALE GENOMIC DNA]</scope>
    <source>
        <strain evidence="3">DSM 22306</strain>
    </source>
</reference>
<dbReference type="GO" id="GO:0004527">
    <property type="term" value="F:exonuclease activity"/>
    <property type="evidence" value="ECO:0007669"/>
    <property type="project" value="UniProtKB-KW"/>
</dbReference>
<dbReference type="Proteomes" id="UP000185999">
    <property type="component" value="Unassembled WGS sequence"/>
</dbReference>
<dbReference type="Gene3D" id="3.60.10.10">
    <property type="entry name" value="Endonuclease/exonuclease/phosphatase"/>
    <property type="match status" value="1"/>
</dbReference>
<dbReference type="GO" id="GO:0006506">
    <property type="term" value="P:GPI anchor biosynthetic process"/>
    <property type="evidence" value="ECO:0007669"/>
    <property type="project" value="TreeGrafter"/>
</dbReference>
<keyword evidence="2" id="KW-0269">Exonuclease</keyword>
<name>A0A1N7NHK0_9GAMM</name>
<keyword evidence="2" id="KW-0255">Endonuclease</keyword>
<dbReference type="STRING" id="619304.SAMN05421760_109139"/>
<organism evidence="2 3">
    <name type="scientific">Neptunomonas antarctica</name>
    <dbReference type="NCBI Taxonomy" id="619304"/>
    <lineage>
        <taxon>Bacteria</taxon>
        <taxon>Pseudomonadati</taxon>
        <taxon>Pseudomonadota</taxon>
        <taxon>Gammaproteobacteria</taxon>
        <taxon>Oceanospirillales</taxon>
        <taxon>Oceanospirillaceae</taxon>
        <taxon>Neptunomonas</taxon>
    </lineage>
</organism>
<keyword evidence="2" id="KW-0378">Hydrolase</keyword>
<dbReference type="PANTHER" id="PTHR14859:SF1">
    <property type="entry name" value="PGAP2-INTERACTING PROTEIN"/>
    <property type="match status" value="1"/>
</dbReference>
<dbReference type="GO" id="GO:0004519">
    <property type="term" value="F:endonuclease activity"/>
    <property type="evidence" value="ECO:0007669"/>
    <property type="project" value="UniProtKB-KW"/>
</dbReference>
<protein>
    <submittedName>
        <fullName evidence="2">Metal-dependent hydrolase, endonuclease/exonuclease/phosphatase family</fullName>
    </submittedName>
</protein>
<dbReference type="AlphaFoldDB" id="A0A1N7NHK0"/>
<evidence type="ECO:0000313" key="3">
    <source>
        <dbReference type="Proteomes" id="UP000185999"/>
    </source>
</evidence>
<dbReference type="InterPro" id="IPR051916">
    <property type="entry name" value="GPI-anchor_lipid_remodeler"/>
</dbReference>
<keyword evidence="3" id="KW-1185">Reference proteome</keyword>
<dbReference type="SUPFAM" id="SSF56219">
    <property type="entry name" value="DNase I-like"/>
    <property type="match status" value="1"/>
</dbReference>
<evidence type="ECO:0000259" key="1">
    <source>
        <dbReference type="Pfam" id="PF03372"/>
    </source>
</evidence>
<proteinExistence type="predicted"/>
<dbReference type="GO" id="GO:0016020">
    <property type="term" value="C:membrane"/>
    <property type="evidence" value="ECO:0007669"/>
    <property type="project" value="GOC"/>
</dbReference>
<evidence type="ECO:0000313" key="2">
    <source>
        <dbReference type="EMBL" id="SIS97777.1"/>
    </source>
</evidence>
<keyword evidence="2" id="KW-0540">Nuclease</keyword>
<sequence length="281" mass="32508">MHIMSWNIQATRGCDGRFDTRRIINEIKSRSIPDVICLQEVSRYFPEMGGNDQLQALQAAFPEHEAVWSAAISWRHTDTIRREFGNLTLVKQPLLEDFRLHSLPRPPAEGLWQMPRTVIETLIRTDQGILRILNTHLAFHNRSERWQQLNYLNQICEQASSRSHSPLAANTAGCYTPAPDSEVTLLCGDLNLTSEDDDYLRFVGQNNWQDCWLYLNPEHKKSNKPRTPTCGCFDHQQWPEGAHCRDYFFISPGFESHIKEMYINTQTDASDHQPLSLRIDV</sequence>
<dbReference type="InterPro" id="IPR036691">
    <property type="entry name" value="Endo/exonu/phosph_ase_sf"/>
</dbReference>
<gene>
    <name evidence="2" type="ORF">SAMN05421760_109139</name>
</gene>
<accession>A0A1N7NHK0</accession>
<dbReference type="PANTHER" id="PTHR14859">
    <property type="entry name" value="CALCOFLUOR WHITE HYPERSENSITIVE PROTEIN PRECURSOR"/>
    <property type="match status" value="1"/>
</dbReference>